<dbReference type="InterPro" id="IPR012551">
    <property type="entry name" value="DUF1707_SHOCT-like"/>
</dbReference>
<sequence length="123" mass="13655">MGDLQPRMRAGDADRAKAVERLGRHLGEGRLTVEEFDERVGQAHAAVYLDQLPPLFTDLPPDPTPVAPRRSRPPAWAPSAAAIVLAAVVVSMSMVLAVHGVVPIFPLLLLFFVLRSRRWSRRW</sequence>
<keyword evidence="4" id="KW-1185">Reference proteome</keyword>
<dbReference type="RefSeq" id="WP_179719887.1">
    <property type="nucleotide sequence ID" value="NZ_JACBZT010000001.1"/>
</dbReference>
<keyword evidence="1" id="KW-1133">Transmembrane helix</keyword>
<proteinExistence type="predicted"/>
<comment type="caution">
    <text evidence="3">The sequence shown here is derived from an EMBL/GenBank/DDBJ whole genome shotgun (WGS) entry which is preliminary data.</text>
</comment>
<gene>
    <name evidence="3" type="ORF">GGQ55_004059</name>
</gene>
<evidence type="ECO:0000259" key="2">
    <source>
        <dbReference type="Pfam" id="PF08044"/>
    </source>
</evidence>
<name>A0A853CKU1_9ACTN</name>
<evidence type="ECO:0000313" key="4">
    <source>
        <dbReference type="Proteomes" id="UP000541969"/>
    </source>
</evidence>
<dbReference type="EMBL" id="JACBZT010000001">
    <property type="protein sequence ID" value="NYJ07781.1"/>
    <property type="molecule type" value="Genomic_DNA"/>
</dbReference>
<keyword evidence="1" id="KW-0812">Transmembrane</keyword>
<evidence type="ECO:0000313" key="3">
    <source>
        <dbReference type="EMBL" id="NYJ07781.1"/>
    </source>
</evidence>
<dbReference type="Pfam" id="PF08044">
    <property type="entry name" value="DUF1707"/>
    <property type="match status" value="1"/>
</dbReference>
<dbReference type="Proteomes" id="UP000541969">
    <property type="component" value="Unassembled WGS sequence"/>
</dbReference>
<organism evidence="3 4">
    <name type="scientific">Petropleomorpha daqingensis</name>
    <dbReference type="NCBI Taxonomy" id="2026353"/>
    <lineage>
        <taxon>Bacteria</taxon>
        <taxon>Bacillati</taxon>
        <taxon>Actinomycetota</taxon>
        <taxon>Actinomycetes</taxon>
        <taxon>Geodermatophilales</taxon>
        <taxon>Geodermatophilaceae</taxon>
        <taxon>Petropleomorpha</taxon>
    </lineage>
</organism>
<feature type="domain" description="DUF1707" evidence="2">
    <location>
        <begin position="8"/>
        <end position="60"/>
    </location>
</feature>
<dbReference type="AlphaFoldDB" id="A0A853CKU1"/>
<feature type="transmembrane region" description="Helical" evidence="1">
    <location>
        <begin position="81"/>
        <end position="114"/>
    </location>
</feature>
<accession>A0A853CKU1</accession>
<evidence type="ECO:0000256" key="1">
    <source>
        <dbReference type="SAM" id="Phobius"/>
    </source>
</evidence>
<reference evidence="3 4" key="1">
    <citation type="submission" date="2020-07" db="EMBL/GenBank/DDBJ databases">
        <title>Sequencing the genomes of 1000 actinobacteria strains.</title>
        <authorList>
            <person name="Klenk H.-P."/>
        </authorList>
    </citation>
    <scope>NUCLEOTIDE SEQUENCE [LARGE SCALE GENOMIC DNA]</scope>
    <source>
        <strain evidence="3 4">DSM 104001</strain>
    </source>
</reference>
<keyword evidence="1" id="KW-0472">Membrane</keyword>
<protein>
    <recommendedName>
        <fullName evidence="2">DUF1707 domain-containing protein</fullName>
    </recommendedName>
</protein>